<evidence type="ECO:0000256" key="2">
    <source>
        <dbReference type="ARBA" id="ARBA00022527"/>
    </source>
</evidence>
<evidence type="ECO:0000256" key="1">
    <source>
        <dbReference type="ARBA" id="ARBA00012513"/>
    </source>
</evidence>
<evidence type="ECO:0000256" key="9">
    <source>
        <dbReference type="PIRSR" id="PIRSR630616-2"/>
    </source>
</evidence>
<evidence type="ECO:0000256" key="7">
    <source>
        <dbReference type="ARBA" id="ARBA00047899"/>
    </source>
</evidence>
<evidence type="ECO:0000259" key="11">
    <source>
        <dbReference type="PROSITE" id="PS50011"/>
    </source>
</evidence>
<dbReference type="PROSITE" id="PS50011">
    <property type="entry name" value="PROTEIN_KINASE_DOM"/>
    <property type="match status" value="1"/>
</dbReference>
<sequence>MATAGVGSEQDVSCPEQAAAPQPHTIMEEYGYKLGKTIGTGSYGIVYEALLEKQKIPVAVKIISKRKAVGEYLSRFLPREVQCPGGQRYWAAVLAVLSDVVCKTIAADPKIALLDSLDELSRRGEVMKALRHRNIINFYQAIETTSRVYLVLELAPQGDIIRRLKKLGPLQECQAGKWFSQLSRGMAYIHSKGIVHRWE</sequence>
<protein>
    <recommendedName>
        <fullName evidence="1">non-specific serine/threonine protein kinase</fullName>
        <ecNumber evidence="1">2.7.11.1</ecNumber>
    </recommendedName>
</protein>
<evidence type="ECO:0000256" key="5">
    <source>
        <dbReference type="ARBA" id="ARBA00022777"/>
    </source>
</evidence>
<dbReference type="Proteomes" id="UP001066276">
    <property type="component" value="Chromosome 6"/>
</dbReference>
<gene>
    <name evidence="12" type="ORF">NDU88_003585</name>
</gene>
<feature type="binding site" evidence="10">
    <location>
        <position position="61"/>
    </location>
    <ligand>
        <name>ATP</name>
        <dbReference type="ChEBI" id="CHEBI:30616"/>
    </ligand>
</feature>
<evidence type="ECO:0000256" key="6">
    <source>
        <dbReference type="ARBA" id="ARBA00022840"/>
    </source>
</evidence>
<comment type="catalytic activity">
    <reaction evidence="7">
        <text>L-threonyl-[protein] + ATP = O-phospho-L-threonyl-[protein] + ADP + H(+)</text>
        <dbReference type="Rhea" id="RHEA:46608"/>
        <dbReference type="Rhea" id="RHEA-COMP:11060"/>
        <dbReference type="Rhea" id="RHEA-COMP:11605"/>
        <dbReference type="ChEBI" id="CHEBI:15378"/>
        <dbReference type="ChEBI" id="CHEBI:30013"/>
        <dbReference type="ChEBI" id="CHEBI:30616"/>
        <dbReference type="ChEBI" id="CHEBI:61977"/>
        <dbReference type="ChEBI" id="CHEBI:456216"/>
        <dbReference type="EC" id="2.7.11.1"/>
    </reaction>
</comment>
<evidence type="ECO:0000313" key="13">
    <source>
        <dbReference type="Proteomes" id="UP001066276"/>
    </source>
</evidence>
<dbReference type="GO" id="GO:0005524">
    <property type="term" value="F:ATP binding"/>
    <property type="evidence" value="ECO:0007669"/>
    <property type="project" value="UniProtKB-UniRule"/>
</dbReference>
<proteinExistence type="predicted"/>
<dbReference type="Gene3D" id="3.30.200.20">
    <property type="entry name" value="Phosphorylase Kinase, domain 1"/>
    <property type="match status" value="1"/>
</dbReference>
<evidence type="ECO:0000256" key="3">
    <source>
        <dbReference type="ARBA" id="ARBA00022679"/>
    </source>
</evidence>
<keyword evidence="6 9" id="KW-0067">ATP-binding</keyword>
<keyword evidence="5" id="KW-0418">Kinase</keyword>
<dbReference type="GO" id="GO:0004674">
    <property type="term" value="F:protein serine/threonine kinase activity"/>
    <property type="evidence" value="ECO:0007669"/>
    <property type="project" value="UniProtKB-KW"/>
</dbReference>
<evidence type="ECO:0000313" key="12">
    <source>
        <dbReference type="EMBL" id="KAJ1137172.1"/>
    </source>
</evidence>
<dbReference type="AlphaFoldDB" id="A0AAV7Q9D8"/>
<dbReference type="InterPro" id="IPR017441">
    <property type="entry name" value="Protein_kinase_ATP_BS"/>
</dbReference>
<dbReference type="InterPro" id="IPR011009">
    <property type="entry name" value="Kinase-like_dom_sf"/>
</dbReference>
<dbReference type="PANTHER" id="PTHR24350">
    <property type="entry name" value="SERINE/THREONINE-PROTEIN KINASE IAL-RELATED"/>
    <property type="match status" value="1"/>
</dbReference>
<reference evidence="12" key="1">
    <citation type="journal article" date="2022" name="bioRxiv">
        <title>Sequencing and chromosome-scale assembly of the giantPleurodeles waltlgenome.</title>
        <authorList>
            <person name="Brown T."/>
            <person name="Elewa A."/>
            <person name="Iarovenko S."/>
            <person name="Subramanian E."/>
            <person name="Araus A.J."/>
            <person name="Petzold A."/>
            <person name="Susuki M."/>
            <person name="Suzuki K.-i.T."/>
            <person name="Hayashi T."/>
            <person name="Toyoda A."/>
            <person name="Oliveira C."/>
            <person name="Osipova E."/>
            <person name="Leigh N.D."/>
            <person name="Simon A."/>
            <person name="Yun M.H."/>
        </authorList>
    </citation>
    <scope>NUCLEOTIDE SEQUENCE</scope>
    <source>
        <strain evidence="12">20211129_DDA</strain>
        <tissue evidence="12">Liver</tissue>
    </source>
</reference>
<dbReference type="SUPFAM" id="SSF56112">
    <property type="entry name" value="Protein kinase-like (PK-like)"/>
    <property type="match status" value="1"/>
</dbReference>
<dbReference type="InterPro" id="IPR000719">
    <property type="entry name" value="Prot_kinase_dom"/>
</dbReference>
<keyword evidence="2" id="KW-0723">Serine/threonine-protein kinase</keyword>
<name>A0AAV7Q9D8_PLEWA</name>
<dbReference type="InterPro" id="IPR030616">
    <property type="entry name" value="Aur-like"/>
</dbReference>
<comment type="caution">
    <text evidence="12">The sequence shown here is derived from an EMBL/GenBank/DDBJ whole genome shotgun (WGS) entry which is preliminary data.</text>
</comment>
<dbReference type="PROSITE" id="PS00107">
    <property type="entry name" value="PROTEIN_KINASE_ATP"/>
    <property type="match status" value="1"/>
</dbReference>
<evidence type="ECO:0000256" key="10">
    <source>
        <dbReference type="PROSITE-ProRule" id="PRU10141"/>
    </source>
</evidence>
<dbReference type="Pfam" id="PF00069">
    <property type="entry name" value="Pkinase"/>
    <property type="match status" value="1"/>
</dbReference>
<organism evidence="12 13">
    <name type="scientific">Pleurodeles waltl</name>
    <name type="common">Iberian ribbed newt</name>
    <dbReference type="NCBI Taxonomy" id="8319"/>
    <lineage>
        <taxon>Eukaryota</taxon>
        <taxon>Metazoa</taxon>
        <taxon>Chordata</taxon>
        <taxon>Craniata</taxon>
        <taxon>Vertebrata</taxon>
        <taxon>Euteleostomi</taxon>
        <taxon>Amphibia</taxon>
        <taxon>Batrachia</taxon>
        <taxon>Caudata</taxon>
        <taxon>Salamandroidea</taxon>
        <taxon>Salamandridae</taxon>
        <taxon>Pleurodelinae</taxon>
        <taxon>Pleurodeles</taxon>
    </lineage>
</organism>
<evidence type="ECO:0000256" key="4">
    <source>
        <dbReference type="ARBA" id="ARBA00022741"/>
    </source>
</evidence>
<accession>A0AAV7Q9D8</accession>
<dbReference type="EC" id="2.7.11.1" evidence="1"/>
<keyword evidence="3" id="KW-0808">Transferase</keyword>
<evidence type="ECO:0000256" key="8">
    <source>
        <dbReference type="ARBA" id="ARBA00048679"/>
    </source>
</evidence>
<comment type="catalytic activity">
    <reaction evidence="8">
        <text>L-seryl-[protein] + ATP = O-phospho-L-seryl-[protein] + ADP + H(+)</text>
        <dbReference type="Rhea" id="RHEA:17989"/>
        <dbReference type="Rhea" id="RHEA-COMP:9863"/>
        <dbReference type="Rhea" id="RHEA-COMP:11604"/>
        <dbReference type="ChEBI" id="CHEBI:15378"/>
        <dbReference type="ChEBI" id="CHEBI:29999"/>
        <dbReference type="ChEBI" id="CHEBI:30616"/>
        <dbReference type="ChEBI" id="CHEBI:83421"/>
        <dbReference type="ChEBI" id="CHEBI:456216"/>
        <dbReference type="EC" id="2.7.11.1"/>
    </reaction>
</comment>
<feature type="binding site" evidence="9">
    <location>
        <begin position="153"/>
        <end position="155"/>
    </location>
    <ligand>
        <name>ATP</name>
        <dbReference type="ChEBI" id="CHEBI:30616"/>
    </ligand>
</feature>
<dbReference type="EMBL" id="JANPWB010000010">
    <property type="protein sequence ID" value="KAJ1137172.1"/>
    <property type="molecule type" value="Genomic_DNA"/>
</dbReference>
<dbReference type="Gene3D" id="1.10.510.10">
    <property type="entry name" value="Transferase(Phosphotransferase) domain 1"/>
    <property type="match status" value="1"/>
</dbReference>
<keyword evidence="4 9" id="KW-0547">Nucleotide-binding</keyword>
<keyword evidence="13" id="KW-1185">Reference proteome</keyword>
<dbReference type="SMART" id="SM00220">
    <property type="entry name" value="S_TKc"/>
    <property type="match status" value="1"/>
</dbReference>
<feature type="domain" description="Protein kinase" evidence="11">
    <location>
        <begin position="32"/>
        <end position="199"/>
    </location>
</feature>